<dbReference type="Gene3D" id="3.40.50.300">
    <property type="entry name" value="P-loop containing nucleotide triphosphate hydrolases"/>
    <property type="match status" value="1"/>
</dbReference>
<evidence type="ECO:0000256" key="2">
    <source>
        <dbReference type="ARBA" id="ARBA00023134"/>
    </source>
</evidence>
<feature type="region of interest" description="Disordered" evidence="3">
    <location>
        <begin position="1"/>
        <end position="41"/>
    </location>
</feature>
<dbReference type="HOGENOM" id="CLU_894427_0_0_1"/>
<dbReference type="PRINTS" id="PR00449">
    <property type="entry name" value="RASTRNSFRMNG"/>
</dbReference>
<keyword evidence="5" id="KW-1185">Reference proteome</keyword>
<reference evidence="4 5" key="1">
    <citation type="journal article" date="2011" name="Genome Biol.">
        <title>Comparative genome sequence analysis underscores mycoparasitism as the ancestral life style of Trichoderma.</title>
        <authorList>
            <person name="Kubicek C.P."/>
            <person name="Herrera-Estrella A."/>
            <person name="Seidl-Seiboth V."/>
            <person name="Martinez D.A."/>
            <person name="Druzhinina I.S."/>
            <person name="Thon M."/>
            <person name="Zeilinger S."/>
            <person name="Casas-Flores S."/>
            <person name="Horwitz B.A."/>
            <person name="Mukherjee P.K."/>
            <person name="Mukherjee M."/>
            <person name="Kredics L."/>
            <person name="Alcaraz L.D."/>
            <person name="Aerts A."/>
            <person name="Antal Z."/>
            <person name="Atanasova L."/>
            <person name="Cervantes-Badillo M.G."/>
            <person name="Challacombe J."/>
            <person name="Chertkov O."/>
            <person name="McCluskey K."/>
            <person name="Coulpier F."/>
            <person name="Deshpande N."/>
            <person name="von Doehren H."/>
            <person name="Ebbole D.J."/>
            <person name="Esquivel-Naranjo E.U."/>
            <person name="Fekete E."/>
            <person name="Flipphi M."/>
            <person name="Glaser F."/>
            <person name="Gomez-Rodriguez E.Y."/>
            <person name="Gruber S."/>
            <person name="Han C."/>
            <person name="Henrissat B."/>
            <person name="Hermosa R."/>
            <person name="Hernandez-Onate M."/>
            <person name="Karaffa L."/>
            <person name="Kosti I."/>
            <person name="Le Crom S."/>
            <person name="Lindquist E."/>
            <person name="Lucas S."/>
            <person name="Luebeck M."/>
            <person name="Luebeck P.S."/>
            <person name="Margeot A."/>
            <person name="Metz B."/>
            <person name="Misra M."/>
            <person name="Nevalainen H."/>
            <person name="Omann M."/>
            <person name="Packer N."/>
            <person name="Perrone G."/>
            <person name="Uresti-Rivera E.E."/>
            <person name="Salamov A."/>
            <person name="Schmoll M."/>
            <person name="Seiboth B."/>
            <person name="Shapiro H."/>
            <person name="Sukno S."/>
            <person name="Tamayo-Ramos J.A."/>
            <person name="Tisch D."/>
            <person name="Wiest A."/>
            <person name="Wilkinson H.H."/>
            <person name="Zhang M."/>
            <person name="Coutinho P.M."/>
            <person name="Kenerley C.M."/>
            <person name="Monte E."/>
            <person name="Baker S.E."/>
            <person name="Grigoriev I.V."/>
        </authorList>
    </citation>
    <scope>NUCLEOTIDE SEQUENCE [LARGE SCALE GENOMIC DNA]</scope>
    <source>
        <strain evidence="5">ATCC 20476 / IMI 206040</strain>
    </source>
</reference>
<evidence type="ECO:0000256" key="1">
    <source>
        <dbReference type="ARBA" id="ARBA00022741"/>
    </source>
</evidence>
<sequence>MQDVSGEFTEEQAESIDSWRHSVPSRMEREDPFSDDGFTARPSTRVTFREPERPMRRPSTSARLAFIRAAIPIPIFHRRPCTSTDLEGPLIEPEAKNPRRRGLFSLFSRKRKHRSPSPSALPPVPQVVLDVPLTIHFLFVGAKTAGQTSLLFRARYGQFIDSSAIARTCYETYDTSGAPDLSTVERLSYVQWDAIFLCFDIQQKPTMHAILQWWYEAVQGGFLAQQQTEVLLHLVGLKKDVRDKCTDPRHRVACPFDSDDFVPFPSCCVIPSDAAWHARRIRAHRYLECSAMTGEGVDAMLEDAARESTRRALEMAQYIQMTQGNKRRMF</sequence>
<dbReference type="InterPro" id="IPR001806">
    <property type="entry name" value="Small_GTPase"/>
</dbReference>
<keyword evidence="1" id="KW-0547">Nucleotide-binding</keyword>
<dbReference type="SUPFAM" id="SSF52540">
    <property type="entry name" value="P-loop containing nucleoside triphosphate hydrolases"/>
    <property type="match status" value="1"/>
</dbReference>
<comment type="caution">
    <text evidence="4">The sequence shown here is derived from an EMBL/GenBank/DDBJ whole genome shotgun (WGS) entry which is preliminary data.</text>
</comment>
<dbReference type="InterPro" id="IPR027417">
    <property type="entry name" value="P-loop_NTPase"/>
</dbReference>
<dbReference type="eggNOG" id="KOG0393">
    <property type="taxonomic scope" value="Eukaryota"/>
</dbReference>
<dbReference type="EMBL" id="ABDG02000018">
    <property type="protein sequence ID" value="EHK48827.1"/>
    <property type="molecule type" value="Genomic_DNA"/>
</dbReference>
<keyword evidence="2" id="KW-0342">GTP-binding</keyword>
<name>G9NLR7_HYPAI</name>
<dbReference type="GO" id="GO:0003924">
    <property type="term" value="F:GTPase activity"/>
    <property type="evidence" value="ECO:0007669"/>
    <property type="project" value="InterPro"/>
</dbReference>
<dbReference type="OMA" id="WDAIFLC"/>
<accession>G9NLR7</accession>
<protein>
    <submittedName>
        <fullName evidence="4">Uncharacterized protein</fullName>
    </submittedName>
</protein>
<dbReference type="InterPro" id="IPR003578">
    <property type="entry name" value="Small_GTPase_Rho"/>
</dbReference>
<dbReference type="OrthoDB" id="25896at2759"/>
<evidence type="ECO:0000313" key="5">
    <source>
        <dbReference type="Proteomes" id="UP000005426"/>
    </source>
</evidence>
<dbReference type="SMART" id="SM00174">
    <property type="entry name" value="RHO"/>
    <property type="match status" value="1"/>
</dbReference>
<dbReference type="PANTHER" id="PTHR24072">
    <property type="entry name" value="RHO FAMILY GTPASE"/>
    <property type="match status" value="1"/>
</dbReference>
<dbReference type="GO" id="GO:0007264">
    <property type="term" value="P:small GTPase-mediated signal transduction"/>
    <property type="evidence" value="ECO:0007669"/>
    <property type="project" value="InterPro"/>
</dbReference>
<dbReference type="GO" id="GO:0005525">
    <property type="term" value="F:GTP binding"/>
    <property type="evidence" value="ECO:0007669"/>
    <property type="project" value="UniProtKB-KW"/>
</dbReference>
<organism evidence="4 5">
    <name type="scientific">Hypocrea atroviridis (strain ATCC 20476 / IMI 206040)</name>
    <name type="common">Trichoderma atroviride</name>
    <dbReference type="NCBI Taxonomy" id="452589"/>
    <lineage>
        <taxon>Eukaryota</taxon>
        <taxon>Fungi</taxon>
        <taxon>Dikarya</taxon>
        <taxon>Ascomycota</taxon>
        <taxon>Pezizomycotina</taxon>
        <taxon>Sordariomycetes</taxon>
        <taxon>Hypocreomycetidae</taxon>
        <taxon>Hypocreales</taxon>
        <taxon>Hypocreaceae</taxon>
        <taxon>Trichoderma</taxon>
    </lineage>
</organism>
<gene>
    <name evidence="4" type="ORF">TRIATDRAFT_215113</name>
</gene>
<dbReference type="Proteomes" id="UP000005426">
    <property type="component" value="Unassembled WGS sequence"/>
</dbReference>
<evidence type="ECO:0000313" key="4">
    <source>
        <dbReference type="EMBL" id="EHK48827.1"/>
    </source>
</evidence>
<dbReference type="Pfam" id="PF00071">
    <property type="entry name" value="Ras"/>
    <property type="match status" value="1"/>
</dbReference>
<proteinExistence type="predicted"/>
<evidence type="ECO:0000256" key="3">
    <source>
        <dbReference type="SAM" id="MobiDB-lite"/>
    </source>
</evidence>
<dbReference type="STRING" id="452589.G9NLR7"/>
<dbReference type="AlphaFoldDB" id="G9NLR7"/>